<feature type="region of interest" description="Disordered" evidence="1">
    <location>
        <begin position="60"/>
        <end position="102"/>
    </location>
</feature>
<evidence type="ECO:0000313" key="3">
    <source>
        <dbReference type="Proteomes" id="UP000319825"/>
    </source>
</evidence>
<accession>A0A562IJ76</accession>
<dbReference type="Proteomes" id="UP000319825">
    <property type="component" value="Unassembled WGS sequence"/>
</dbReference>
<sequence>MTSPVGLWGWPGRRRVTEAPGPTRVGIERRITGTRRGLVRTSYGFAGSACSRCCVGRCRPEAASRPSTGTPRPTRPGARQRAARGCPNPFGNRQDHCGVTSPGPLPSWFRPGRVRSEAPELAEHHPWRPPYPWLCCTAWHRPPGEVGGAGERAGFAEGGHDRPRRLEVPLRVGSGRGSGPRPGPGVGCGCVVAHVWAGMAGVAGVDYRHFTVRGAWLSAINAVGGGGGRRSHRGARCGGLGRRVGDGVVRLSPARWSGLGWAACGAG</sequence>
<dbReference type="EMBL" id="VLKE01000001">
    <property type="protein sequence ID" value="TWH70990.1"/>
    <property type="molecule type" value="Genomic_DNA"/>
</dbReference>
<name>A0A562IJ76_MICOL</name>
<protein>
    <submittedName>
        <fullName evidence="2">Uncharacterized protein</fullName>
    </submittedName>
</protein>
<organism evidence="2 3">
    <name type="scientific">Micromonospora olivasterospora</name>
    <dbReference type="NCBI Taxonomy" id="1880"/>
    <lineage>
        <taxon>Bacteria</taxon>
        <taxon>Bacillati</taxon>
        <taxon>Actinomycetota</taxon>
        <taxon>Actinomycetes</taxon>
        <taxon>Micromonosporales</taxon>
        <taxon>Micromonosporaceae</taxon>
        <taxon>Micromonospora</taxon>
    </lineage>
</organism>
<evidence type="ECO:0000313" key="2">
    <source>
        <dbReference type="EMBL" id="TWH70990.1"/>
    </source>
</evidence>
<keyword evidence="3" id="KW-1185">Reference proteome</keyword>
<feature type="compositionally biased region" description="Low complexity" evidence="1">
    <location>
        <begin position="63"/>
        <end position="85"/>
    </location>
</feature>
<reference evidence="2 3" key="1">
    <citation type="submission" date="2019-07" db="EMBL/GenBank/DDBJ databases">
        <title>R&amp;d 2014.</title>
        <authorList>
            <person name="Klenk H.-P."/>
        </authorList>
    </citation>
    <scope>NUCLEOTIDE SEQUENCE [LARGE SCALE GENOMIC DNA]</scope>
    <source>
        <strain evidence="2 3">DSM 43868</strain>
    </source>
</reference>
<evidence type="ECO:0000256" key="1">
    <source>
        <dbReference type="SAM" id="MobiDB-lite"/>
    </source>
</evidence>
<dbReference type="AlphaFoldDB" id="A0A562IJ76"/>
<proteinExistence type="predicted"/>
<comment type="caution">
    <text evidence="2">The sequence shown here is derived from an EMBL/GenBank/DDBJ whole genome shotgun (WGS) entry which is preliminary data.</text>
</comment>
<gene>
    <name evidence="2" type="ORF">JD77_06015</name>
</gene>